<name>A0ABQ9E4M4_TEGGR</name>
<dbReference type="PROSITE" id="PS50102">
    <property type="entry name" value="RRM"/>
    <property type="match status" value="1"/>
</dbReference>
<protein>
    <recommendedName>
        <fullName evidence="3">RRM domain-containing protein</fullName>
    </recommendedName>
</protein>
<dbReference type="SUPFAM" id="SSF54928">
    <property type="entry name" value="RNA-binding domain, RBD"/>
    <property type="match status" value="1"/>
</dbReference>
<organism evidence="4 5">
    <name type="scientific">Tegillarca granosa</name>
    <name type="common">Malaysian cockle</name>
    <name type="synonym">Anadara granosa</name>
    <dbReference type="NCBI Taxonomy" id="220873"/>
    <lineage>
        <taxon>Eukaryota</taxon>
        <taxon>Metazoa</taxon>
        <taxon>Spiralia</taxon>
        <taxon>Lophotrochozoa</taxon>
        <taxon>Mollusca</taxon>
        <taxon>Bivalvia</taxon>
        <taxon>Autobranchia</taxon>
        <taxon>Pteriomorphia</taxon>
        <taxon>Arcoida</taxon>
        <taxon>Arcoidea</taxon>
        <taxon>Arcidae</taxon>
        <taxon>Tegillarca</taxon>
    </lineage>
</organism>
<feature type="region of interest" description="Disordered" evidence="2">
    <location>
        <begin position="1"/>
        <end position="26"/>
    </location>
</feature>
<dbReference type="PANTHER" id="PTHR23147">
    <property type="entry name" value="SERINE/ARGININE RICH SPLICING FACTOR"/>
    <property type="match status" value="1"/>
</dbReference>
<accession>A0ABQ9E4M4</accession>
<evidence type="ECO:0000313" key="5">
    <source>
        <dbReference type="Proteomes" id="UP001217089"/>
    </source>
</evidence>
<evidence type="ECO:0000259" key="3">
    <source>
        <dbReference type="PROSITE" id="PS50102"/>
    </source>
</evidence>
<dbReference type="SMART" id="SM00360">
    <property type="entry name" value="RRM"/>
    <property type="match status" value="1"/>
</dbReference>
<proteinExistence type="predicted"/>
<sequence length="202" mass="22862">MRKCTLTGTTKAHDTSNTMSSKGSDKSRLDCKVYVGDLGYGAVKQELEDLFSRYGPLRNVWVARNPPGFAFVEFEDPRDADDSCRGLDGTRARVELSSGKSRWGRDGPPTRRGRGGSYRSSGWRRGAGGSSGRRRSRTPSPRRRSPSPRRHSRSRTQNLPTTEDLDHQITTDDNKYCVFKQIYHEEEEGVKLKKIEMILNHL</sequence>
<dbReference type="InterPro" id="IPR012677">
    <property type="entry name" value="Nucleotide-bd_a/b_plait_sf"/>
</dbReference>
<gene>
    <name evidence="4" type="ORF">KUTeg_022877</name>
</gene>
<dbReference type="Pfam" id="PF00076">
    <property type="entry name" value="RRM_1"/>
    <property type="match status" value="1"/>
</dbReference>
<keyword evidence="5" id="KW-1185">Reference proteome</keyword>
<dbReference type="CDD" id="cd12373">
    <property type="entry name" value="RRM_SRSF3_like"/>
    <property type="match status" value="1"/>
</dbReference>
<dbReference type="EMBL" id="JARBDR010000921">
    <property type="protein sequence ID" value="KAJ8298817.1"/>
    <property type="molecule type" value="Genomic_DNA"/>
</dbReference>
<feature type="domain" description="RRM" evidence="3">
    <location>
        <begin position="31"/>
        <end position="99"/>
    </location>
</feature>
<feature type="compositionally biased region" description="Basic residues" evidence="2">
    <location>
        <begin position="132"/>
        <end position="154"/>
    </location>
</feature>
<feature type="compositionally biased region" description="Polar residues" evidence="2">
    <location>
        <begin position="1"/>
        <end position="22"/>
    </location>
</feature>
<evidence type="ECO:0000256" key="2">
    <source>
        <dbReference type="SAM" id="MobiDB-lite"/>
    </source>
</evidence>
<dbReference type="Gene3D" id="3.30.70.330">
    <property type="match status" value="1"/>
</dbReference>
<comment type="caution">
    <text evidence="4">The sequence shown here is derived from an EMBL/GenBank/DDBJ whole genome shotgun (WGS) entry which is preliminary data.</text>
</comment>
<dbReference type="Proteomes" id="UP001217089">
    <property type="component" value="Unassembled WGS sequence"/>
</dbReference>
<feature type="compositionally biased region" description="Basic and acidic residues" evidence="2">
    <location>
        <begin position="79"/>
        <end position="94"/>
    </location>
</feature>
<dbReference type="InterPro" id="IPR000504">
    <property type="entry name" value="RRM_dom"/>
</dbReference>
<reference evidence="4 5" key="1">
    <citation type="submission" date="2022-12" db="EMBL/GenBank/DDBJ databases">
        <title>Chromosome-level genome of Tegillarca granosa.</title>
        <authorList>
            <person name="Kim J."/>
        </authorList>
    </citation>
    <scope>NUCLEOTIDE SEQUENCE [LARGE SCALE GENOMIC DNA]</scope>
    <source>
        <strain evidence="4">Teg-2019</strain>
        <tissue evidence="4">Adductor muscle</tissue>
    </source>
</reference>
<dbReference type="InterPro" id="IPR050907">
    <property type="entry name" value="SRSF"/>
</dbReference>
<keyword evidence="1" id="KW-0694">RNA-binding</keyword>
<dbReference type="InterPro" id="IPR035979">
    <property type="entry name" value="RBD_domain_sf"/>
</dbReference>
<evidence type="ECO:0000313" key="4">
    <source>
        <dbReference type="EMBL" id="KAJ8298817.1"/>
    </source>
</evidence>
<evidence type="ECO:0000256" key="1">
    <source>
        <dbReference type="PROSITE-ProRule" id="PRU00176"/>
    </source>
</evidence>
<feature type="region of interest" description="Disordered" evidence="2">
    <location>
        <begin position="79"/>
        <end position="167"/>
    </location>
</feature>